<feature type="domain" description="VWFA" evidence="3">
    <location>
        <begin position="529"/>
        <end position="703"/>
    </location>
</feature>
<feature type="region of interest" description="Disordered" evidence="2">
    <location>
        <begin position="333"/>
        <end position="370"/>
    </location>
</feature>
<dbReference type="EMBL" id="FMWL01000004">
    <property type="protein sequence ID" value="SCZ78257.1"/>
    <property type="molecule type" value="Genomic_DNA"/>
</dbReference>
<gene>
    <name evidence="4" type="ORF">SAMN03080599_01180</name>
</gene>
<dbReference type="STRING" id="1120920.SAMN03080599_01180"/>
<evidence type="ECO:0000259" key="3">
    <source>
        <dbReference type="PROSITE" id="PS50234"/>
    </source>
</evidence>
<dbReference type="GO" id="GO:0005829">
    <property type="term" value="C:cytosol"/>
    <property type="evidence" value="ECO:0007669"/>
    <property type="project" value="TreeGrafter"/>
</dbReference>
<protein>
    <submittedName>
        <fullName evidence="4">von Willebrand factor type A domain</fullName>
    </submittedName>
</protein>
<dbReference type="AlphaFoldDB" id="A0A1G5RWF9"/>
<name>A0A1G5RWF9_9FIRM</name>
<evidence type="ECO:0000256" key="1">
    <source>
        <dbReference type="SAM" id="Coils"/>
    </source>
</evidence>
<feature type="region of interest" description="Disordered" evidence="2">
    <location>
        <begin position="259"/>
        <end position="313"/>
    </location>
</feature>
<feature type="coiled-coil region" evidence="1">
    <location>
        <begin position="126"/>
        <end position="153"/>
    </location>
</feature>
<sequence>MNVSGLTQFPSIPKAISSNLLDQYYFDTLREHSKLLTRYQTLLTALTPGFSNLLEDLFYLLYKIEPVLLPVPTSGHAVISALQGSYTLDKLRGRTAGSTTESYLALKLMVDELLLRLRGTEIPAHLESLSSALDALKETEMALKESLEDQKIRQRIQSQEDIINPEDARHLSQLKKPLGLPQDAGLSDIARALAKALKSLAASKEQDTVIKEDGASLSKTVKPKVSDTKKENLEAKLRASLAPDLSAFLEKLDQAFNSEHQVESEAPGDRNQPSDRNGAPMTQEELAEDLSGRAQSLAEKLDASGAPAPPEALMPAGFTAQEMTHGEVDQRRLIEGGGMGDPLSSANLGYAGDPGADARQRGQTPKRDPRSLEQALKQLGERVQRLEGQLAEVLRPLDVQLAVNKTIESIDRFTENVKSLGVNAELEVTDDFDHVLELYRALGEPSAIRFLNKVGKKREIARRAQFHKKRKMQYLNDKVAVGDRFDALIDEEIMALSIEEFNDDFYDRFLNRSLLVYEMEGRVARDRGPIILCYDGSGSMEGVKIEETKALLVAFIEVARIQKRRLITLQFASKTEPLYIQEFNPNHVTIDEIMTLLGQFIRGGTDFETPLKTAVGLLKEDHYRRADILMITDGFSDIREGFKREFIQWKKEMTFKLYAIIIHGETYGDYGDLGEISDEILEIRDRDLSNWNEKISAQLFERI</sequence>
<accession>A0A1G5RWF9</accession>
<feature type="compositionally biased region" description="Basic and acidic residues" evidence="2">
    <location>
        <begin position="356"/>
        <end position="370"/>
    </location>
</feature>
<keyword evidence="5" id="KW-1185">Reference proteome</keyword>
<dbReference type="Pfam" id="PF13519">
    <property type="entry name" value="VWA_2"/>
    <property type="match status" value="1"/>
</dbReference>
<keyword evidence="1" id="KW-0175">Coiled coil</keyword>
<dbReference type="InterPro" id="IPR036465">
    <property type="entry name" value="vWFA_dom_sf"/>
</dbReference>
<dbReference type="Proteomes" id="UP000199208">
    <property type="component" value="Unassembled WGS sequence"/>
</dbReference>
<dbReference type="PROSITE" id="PS50234">
    <property type="entry name" value="VWFA"/>
    <property type="match status" value="1"/>
</dbReference>
<reference evidence="4 5" key="1">
    <citation type="submission" date="2016-10" db="EMBL/GenBank/DDBJ databases">
        <authorList>
            <person name="de Groot N.N."/>
        </authorList>
    </citation>
    <scope>NUCLEOTIDE SEQUENCE [LARGE SCALE GENOMIC DNA]</scope>
    <source>
        <strain evidence="4 5">DSM 2784</strain>
    </source>
</reference>
<dbReference type="OrthoDB" id="92417at2"/>
<dbReference type="SUPFAM" id="SSF53300">
    <property type="entry name" value="vWA-like"/>
    <property type="match status" value="1"/>
</dbReference>
<dbReference type="Gene3D" id="3.40.50.410">
    <property type="entry name" value="von Willebrand factor, type A domain"/>
    <property type="match status" value="1"/>
</dbReference>
<evidence type="ECO:0000256" key="2">
    <source>
        <dbReference type="SAM" id="MobiDB-lite"/>
    </source>
</evidence>
<organism evidence="4 5">
    <name type="scientific">Acidaminobacter hydrogenoformans DSM 2784</name>
    <dbReference type="NCBI Taxonomy" id="1120920"/>
    <lineage>
        <taxon>Bacteria</taxon>
        <taxon>Bacillati</taxon>
        <taxon>Bacillota</taxon>
        <taxon>Clostridia</taxon>
        <taxon>Peptostreptococcales</taxon>
        <taxon>Acidaminobacteraceae</taxon>
        <taxon>Acidaminobacter</taxon>
    </lineage>
</organism>
<proteinExistence type="predicted"/>
<dbReference type="InterPro" id="IPR002035">
    <property type="entry name" value="VWF_A"/>
</dbReference>
<dbReference type="PANTHER" id="PTHR36846:SF1">
    <property type="entry name" value="PROTEIN VIAA"/>
    <property type="match status" value="1"/>
</dbReference>
<dbReference type="PANTHER" id="PTHR36846">
    <property type="entry name" value="PROTEIN VIAA"/>
    <property type="match status" value="1"/>
</dbReference>
<evidence type="ECO:0000313" key="5">
    <source>
        <dbReference type="Proteomes" id="UP000199208"/>
    </source>
</evidence>
<evidence type="ECO:0000313" key="4">
    <source>
        <dbReference type="EMBL" id="SCZ78257.1"/>
    </source>
</evidence>
<dbReference type="SMART" id="SM00327">
    <property type="entry name" value="VWA"/>
    <property type="match status" value="1"/>
</dbReference>